<gene>
    <name evidence="2" type="ORF">M9458_014384</name>
</gene>
<evidence type="ECO:0000256" key="1">
    <source>
        <dbReference type="SAM" id="MobiDB-lite"/>
    </source>
</evidence>
<dbReference type="AlphaFoldDB" id="A0ABD0R204"/>
<reference evidence="2 3" key="1">
    <citation type="submission" date="2024-05" db="EMBL/GenBank/DDBJ databases">
        <title>Genome sequencing and assembly of Indian major carp, Cirrhinus mrigala (Hamilton, 1822).</title>
        <authorList>
            <person name="Mohindra V."/>
            <person name="Chowdhury L.M."/>
            <person name="Lal K."/>
            <person name="Jena J.K."/>
        </authorList>
    </citation>
    <scope>NUCLEOTIDE SEQUENCE [LARGE SCALE GENOMIC DNA]</scope>
    <source>
        <strain evidence="2">CM1030</strain>
        <tissue evidence="2">Blood</tissue>
    </source>
</reference>
<name>A0ABD0R204_CIRMR</name>
<dbReference type="Proteomes" id="UP001529510">
    <property type="component" value="Unassembled WGS sequence"/>
</dbReference>
<keyword evidence="3" id="KW-1185">Reference proteome</keyword>
<accession>A0ABD0R204</accession>
<organism evidence="2 3">
    <name type="scientific">Cirrhinus mrigala</name>
    <name type="common">Mrigala</name>
    <dbReference type="NCBI Taxonomy" id="683832"/>
    <lineage>
        <taxon>Eukaryota</taxon>
        <taxon>Metazoa</taxon>
        <taxon>Chordata</taxon>
        <taxon>Craniata</taxon>
        <taxon>Vertebrata</taxon>
        <taxon>Euteleostomi</taxon>
        <taxon>Actinopterygii</taxon>
        <taxon>Neopterygii</taxon>
        <taxon>Teleostei</taxon>
        <taxon>Ostariophysi</taxon>
        <taxon>Cypriniformes</taxon>
        <taxon>Cyprinidae</taxon>
        <taxon>Labeoninae</taxon>
        <taxon>Labeonini</taxon>
        <taxon>Cirrhinus</taxon>
    </lineage>
</organism>
<feature type="compositionally biased region" description="Acidic residues" evidence="1">
    <location>
        <begin position="23"/>
        <end position="42"/>
    </location>
</feature>
<dbReference type="EMBL" id="JAMKFB020000006">
    <property type="protein sequence ID" value="KAL0191686.1"/>
    <property type="molecule type" value="Genomic_DNA"/>
</dbReference>
<protein>
    <submittedName>
        <fullName evidence="2">Uncharacterized protein</fullName>
    </submittedName>
</protein>
<sequence>MGTSEKHSSGDSPNEDFAFADLNPDDDEDGFDDDDDEEDDYDGSGSGFIDEHIDVK</sequence>
<feature type="non-terminal residue" evidence="2">
    <location>
        <position position="56"/>
    </location>
</feature>
<comment type="caution">
    <text evidence="2">The sequence shown here is derived from an EMBL/GenBank/DDBJ whole genome shotgun (WGS) entry which is preliminary data.</text>
</comment>
<evidence type="ECO:0000313" key="2">
    <source>
        <dbReference type="EMBL" id="KAL0191686.1"/>
    </source>
</evidence>
<feature type="region of interest" description="Disordered" evidence="1">
    <location>
        <begin position="1"/>
        <end position="56"/>
    </location>
</feature>
<evidence type="ECO:0000313" key="3">
    <source>
        <dbReference type="Proteomes" id="UP001529510"/>
    </source>
</evidence>
<proteinExistence type="predicted"/>